<protein>
    <submittedName>
        <fullName evidence="1">Uncharacterized protein</fullName>
    </submittedName>
</protein>
<evidence type="ECO:0000313" key="1">
    <source>
        <dbReference type="EMBL" id="GIJ64046.1"/>
    </source>
</evidence>
<accession>A0A8J4E717</accession>
<dbReference type="EMBL" id="BOPG01000106">
    <property type="protein sequence ID" value="GIJ64046.1"/>
    <property type="molecule type" value="Genomic_DNA"/>
</dbReference>
<sequence length="100" mass="9439">MLAGAGRVVTSVVGVAEAGVGAGLLVAIADFTGDGECVGVVGEGFSGSPGGVCGFAEAVERPDFTLPVAGFPVDGQGVLMVPGGVGGLVEVGVQGAEVAH</sequence>
<name>A0A8J4E717_9ACTN</name>
<organism evidence="1 2">
    <name type="scientific">Virgisporangium aurantiacum</name>
    <dbReference type="NCBI Taxonomy" id="175570"/>
    <lineage>
        <taxon>Bacteria</taxon>
        <taxon>Bacillati</taxon>
        <taxon>Actinomycetota</taxon>
        <taxon>Actinomycetes</taxon>
        <taxon>Micromonosporales</taxon>
        <taxon>Micromonosporaceae</taxon>
        <taxon>Virgisporangium</taxon>
    </lineage>
</organism>
<comment type="caution">
    <text evidence="1">The sequence shown here is derived from an EMBL/GenBank/DDBJ whole genome shotgun (WGS) entry which is preliminary data.</text>
</comment>
<dbReference type="Proteomes" id="UP000612585">
    <property type="component" value="Unassembled WGS sequence"/>
</dbReference>
<gene>
    <name evidence="1" type="ORF">Vau01_115620</name>
</gene>
<dbReference type="AlphaFoldDB" id="A0A8J4E717"/>
<evidence type="ECO:0000313" key="2">
    <source>
        <dbReference type="Proteomes" id="UP000612585"/>
    </source>
</evidence>
<keyword evidence="2" id="KW-1185">Reference proteome</keyword>
<reference evidence="1" key="1">
    <citation type="submission" date="2021-01" db="EMBL/GenBank/DDBJ databases">
        <title>Whole genome shotgun sequence of Virgisporangium aurantiacum NBRC 16421.</title>
        <authorList>
            <person name="Komaki H."/>
            <person name="Tamura T."/>
        </authorList>
    </citation>
    <scope>NUCLEOTIDE SEQUENCE</scope>
    <source>
        <strain evidence="1">NBRC 16421</strain>
    </source>
</reference>
<proteinExistence type="predicted"/>